<dbReference type="EMBL" id="JARBHB010000007">
    <property type="protein sequence ID" value="KAJ8878528.1"/>
    <property type="molecule type" value="Genomic_DNA"/>
</dbReference>
<reference evidence="1 2" key="1">
    <citation type="submission" date="2023-02" db="EMBL/GenBank/DDBJ databases">
        <title>LHISI_Scaffold_Assembly.</title>
        <authorList>
            <person name="Stuart O.P."/>
            <person name="Cleave R."/>
            <person name="Magrath M.J.L."/>
            <person name="Mikheyev A.S."/>
        </authorList>
    </citation>
    <scope>NUCLEOTIDE SEQUENCE [LARGE SCALE GENOMIC DNA]</scope>
    <source>
        <strain evidence="1">Daus_M_001</strain>
        <tissue evidence="1">Leg muscle</tissue>
    </source>
</reference>
<sequence length="248" mass="27714">MRVKRKPRGNPPTSCIVQQDSHIIKSGSDPTYVVGEKSNHYTTTVASTKRIVLIFLSLRKKTNGWLALKRTVLGSGSINMRFLSTNFEIATTRWRSGNSLGSHSRGPGFDYRSCHPGYGFPWFPEVTPGECWDGFLTKAHSSPQSLFPALLAPSLTTSLSTRLQAQLSIYRYRVLAAGARWLDYSPPTKANSSRFPTGSRRDFRKWEPFWTMPLAGGFFGDLPLSPSPVILALLHTTSLLFRPLPQPR</sequence>
<proteinExistence type="predicted"/>
<evidence type="ECO:0000313" key="2">
    <source>
        <dbReference type="Proteomes" id="UP001159363"/>
    </source>
</evidence>
<gene>
    <name evidence="1" type="ORF">PR048_019106</name>
</gene>
<evidence type="ECO:0000313" key="1">
    <source>
        <dbReference type="EMBL" id="KAJ8878528.1"/>
    </source>
</evidence>
<accession>A0ABQ9H2W8</accession>
<name>A0ABQ9H2W8_9NEOP</name>
<protein>
    <submittedName>
        <fullName evidence="1">Uncharacterized protein</fullName>
    </submittedName>
</protein>
<keyword evidence="2" id="KW-1185">Reference proteome</keyword>
<organism evidence="1 2">
    <name type="scientific">Dryococelus australis</name>
    <dbReference type="NCBI Taxonomy" id="614101"/>
    <lineage>
        <taxon>Eukaryota</taxon>
        <taxon>Metazoa</taxon>
        <taxon>Ecdysozoa</taxon>
        <taxon>Arthropoda</taxon>
        <taxon>Hexapoda</taxon>
        <taxon>Insecta</taxon>
        <taxon>Pterygota</taxon>
        <taxon>Neoptera</taxon>
        <taxon>Polyneoptera</taxon>
        <taxon>Phasmatodea</taxon>
        <taxon>Verophasmatodea</taxon>
        <taxon>Anareolatae</taxon>
        <taxon>Phasmatidae</taxon>
        <taxon>Eurycanthinae</taxon>
        <taxon>Dryococelus</taxon>
    </lineage>
</organism>
<dbReference type="Proteomes" id="UP001159363">
    <property type="component" value="Chromosome 6"/>
</dbReference>
<comment type="caution">
    <text evidence="1">The sequence shown here is derived from an EMBL/GenBank/DDBJ whole genome shotgun (WGS) entry which is preliminary data.</text>
</comment>